<reference evidence="3" key="1">
    <citation type="journal article" date="2020" name="Nature">
        <title>Giant virus diversity and host interactions through global metagenomics.</title>
        <authorList>
            <person name="Schulz F."/>
            <person name="Roux S."/>
            <person name="Paez-Espino D."/>
            <person name="Jungbluth S."/>
            <person name="Walsh D.A."/>
            <person name="Denef V.J."/>
            <person name="McMahon K.D."/>
            <person name="Konstantinidis K.T."/>
            <person name="Eloe-Fadrosh E.A."/>
            <person name="Kyrpides N.C."/>
            <person name="Woyke T."/>
        </authorList>
    </citation>
    <scope>NUCLEOTIDE SEQUENCE</scope>
    <source>
        <strain evidence="3">GVMAG-S-1102244-55</strain>
    </source>
</reference>
<protein>
    <submittedName>
        <fullName evidence="3">Uncharacterized protein</fullName>
    </submittedName>
</protein>
<evidence type="ECO:0000256" key="1">
    <source>
        <dbReference type="SAM" id="Coils"/>
    </source>
</evidence>
<feature type="region of interest" description="Disordered" evidence="2">
    <location>
        <begin position="42"/>
        <end position="69"/>
    </location>
</feature>
<feature type="coiled-coil region" evidence="1">
    <location>
        <begin position="504"/>
        <end position="536"/>
    </location>
</feature>
<organism evidence="3">
    <name type="scientific">viral metagenome</name>
    <dbReference type="NCBI Taxonomy" id="1070528"/>
    <lineage>
        <taxon>unclassified sequences</taxon>
        <taxon>metagenomes</taxon>
        <taxon>organismal metagenomes</taxon>
    </lineage>
</organism>
<name>A0A6C0KD73_9ZZZZ</name>
<evidence type="ECO:0000256" key="2">
    <source>
        <dbReference type="SAM" id="MobiDB-lite"/>
    </source>
</evidence>
<proteinExistence type="predicted"/>
<keyword evidence="1" id="KW-0175">Coiled coil</keyword>
<evidence type="ECO:0000313" key="3">
    <source>
        <dbReference type="EMBL" id="QHU15131.1"/>
    </source>
</evidence>
<feature type="compositionally biased region" description="Pro residues" evidence="2">
    <location>
        <begin position="49"/>
        <end position="67"/>
    </location>
</feature>
<dbReference type="AlphaFoldDB" id="A0A6C0KD73"/>
<accession>A0A6C0KD73</accession>
<sequence length="702" mass="83407">MAENIQLNIEETTEENQMSLDNFIVNNDDFVNRRNRRLGITTNSVISSAPPPLTPPSRPSPSDPSFPIPDHECDKNTLNCLKCLKWLSIQKYWYQPDSQGRFGMDKAFQLLEQFKLVNKTKLPFDKVKEYVKKFNTTTPLIWPNVDFNPNLFVESMQLQNTLRSYCDVYCTKWTEKKPKKPDYYAWNLAHLVSKNPYVFEECNSWKDLQSKGLQGLGYEFEDLIKDLVNLDDAVGAYLSTHSDELLGVCSCSKQRCRYMFQIYSKADPKRDIEKYTLILGSTCIKKYVIAQLLKIEIEKWEKAKKENQTYDTNKIKKLVFELAKLGKKPCDNYNECKAMISLTNQEGLCKECRKVSCIECYEKFIPKNGEKICNTCYEKKHDRKFCDGSLEFENGETVYVYCVYEGTKANKYKDKYWPKKSMMHHAKVNGKDICKKCYAKLDRYNLYKKIQLRVEFNKIKLKVKLLRMCEAIKNTKDVEKRKDIKKVIDRIKYERQLKFKYDLALILEYKLEKYEYQKSELEREQLREQRARDKELQMKEFIQKVKNKAIETITSYQKLTPLKQGRNVIPKIGWKHVYQNGVKNPRTWGWIAENDMDHIYEAYNNQEFDVDKFLEDEMISECIYDCLTLDDVEELYSGFVEFRKAKTKLRNLIHYKIFFEDKILEDAVKGDDHETVEDIDNNEKETDFLIEECKWLWNERYL</sequence>
<dbReference type="EMBL" id="MN740850">
    <property type="protein sequence ID" value="QHU15131.1"/>
    <property type="molecule type" value="Genomic_DNA"/>
</dbReference>